<keyword evidence="3" id="KW-1185">Reference proteome</keyword>
<evidence type="ECO:0000313" key="3">
    <source>
        <dbReference type="Proteomes" id="UP001249851"/>
    </source>
</evidence>
<name>A0AAD9QN26_ACRCE</name>
<reference evidence="2" key="2">
    <citation type="journal article" date="2023" name="Science">
        <title>Genomic signatures of disease resistance in endangered staghorn corals.</title>
        <authorList>
            <person name="Vollmer S.V."/>
            <person name="Selwyn J.D."/>
            <person name="Despard B.A."/>
            <person name="Roesel C.L."/>
        </authorList>
    </citation>
    <scope>NUCLEOTIDE SEQUENCE</scope>
    <source>
        <strain evidence="2">K2</strain>
    </source>
</reference>
<dbReference type="EMBL" id="JARQWQ010000023">
    <property type="protein sequence ID" value="KAK2564278.1"/>
    <property type="molecule type" value="Genomic_DNA"/>
</dbReference>
<dbReference type="PANTHER" id="PTHR37162:SF11">
    <property type="match status" value="1"/>
</dbReference>
<proteinExistence type="predicted"/>
<protein>
    <submittedName>
        <fullName evidence="2">Uncharacterized protein</fullName>
    </submittedName>
</protein>
<organism evidence="2 3">
    <name type="scientific">Acropora cervicornis</name>
    <name type="common">Staghorn coral</name>
    <dbReference type="NCBI Taxonomy" id="6130"/>
    <lineage>
        <taxon>Eukaryota</taxon>
        <taxon>Metazoa</taxon>
        <taxon>Cnidaria</taxon>
        <taxon>Anthozoa</taxon>
        <taxon>Hexacorallia</taxon>
        <taxon>Scleractinia</taxon>
        <taxon>Astrocoeniina</taxon>
        <taxon>Acroporidae</taxon>
        <taxon>Acropora</taxon>
    </lineage>
</organism>
<feature type="region of interest" description="Disordered" evidence="1">
    <location>
        <begin position="521"/>
        <end position="542"/>
    </location>
</feature>
<feature type="compositionally biased region" description="Basic and acidic residues" evidence="1">
    <location>
        <begin position="521"/>
        <end position="535"/>
    </location>
</feature>
<comment type="caution">
    <text evidence="2">The sequence shown here is derived from an EMBL/GenBank/DDBJ whole genome shotgun (WGS) entry which is preliminary data.</text>
</comment>
<feature type="region of interest" description="Disordered" evidence="1">
    <location>
        <begin position="92"/>
        <end position="128"/>
    </location>
</feature>
<reference evidence="2" key="1">
    <citation type="journal article" date="2023" name="G3 (Bethesda)">
        <title>Whole genome assembly and annotation of the endangered Caribbean coral Acropora cervicornis.</title>
        <authorList>
            <person name="Selwyn J.D."/>
            <person name="Vollmer S.V."/>
        </authorList>
    </citation>
    <scope>NUCLEOTIDE SEQUENCE</scope>
    <source>
        <strain evidence="2">K2</strain>
    </source>
</reference>
<gene>
    <name evidence="2" type="ORF">P5673_012533</name>
</gene>
<dbReference type="PANTHER" id="PTHR37162">
    <property type="entry name" value="HAT FAMILY DIMERISATION DOMAINCONTAINING PROTEIN-RELATED"/>
    <property type="match status" value="1"/>
</dbReference>
<sequence length="555" mass="62595">MNSKGKRGDCIYNWQWELNSEYKGWLTAFKADRKKAFCKCGDRMINNSNMGESALKSHLRSKRHDNNGTIGGEQAVTLSLFSFVSCGNGNSGEAGKAGKSQSQQQAVMIPPPPQDDATQRSQTSLEGHVTKDNVLKAETLWTLKLITNQSIHSTPPRALLNCFHQCSLTVKLLANLLVESEKQRHGTDDNLMDLFAKSVLESGLQAKDIIQDAPARREDFITISGSTLMPLKFVSHRWLENVPCIANQLQPFLAEYQTSKPVLPFVSDDLCMIIRSLMRRFMKSDILQDATDEQLVNFKVPDQKIHVNHKRVDIGFASERLKGTGSCKPNEKQQNLSHSTLGDVGKVSSVLFPCLAFVICLNPVKMASNKEACSVKFKKVLRLLVNAERVKEEECDTLLQQFAMFLDSIPAFGSERSANFQSAEDRVDTLFFECMANESYKSLLSVVKLILILSHGQATVERGFSVNKKVEVENLKEHSLVAQRIVCDHVSSVGRVLKVELSKPLLLSVKMSRQRYEKYLDQEREKKKSEQEWSKRNKSHSMTQPMNFYQSRGYC</sequence>
<dbReference type="AlphaFoldDB" id="A0AAD9QN26"/>
<evidence type="ECO:0000256" key="1">
    <source>
        <dbReference type="SAM" id="MobiDB-lite"/>
    </source>
</evidence>
<dbReference type="Proteomes" id="UP001249851">
    <property type="component" value="Unassembled WGS sequence"/>
</dbReference>
<accession>A0AAD9QN26</accession>
<evidence type="ECO:0000313" key="2">
    <source>
        <dbReference type="EMBL" id="KAK2564278.1"/>
    </source>
</evidence>